<evidence type="ECO:0000313" key="3">
    <source>
        <dbReference type="EMBL" id="MBP2201668.1"/>
    </source>
</evidence>
<dbReference type="NCBIfam" id="TIGR00661">
    <property type="entry name" value="MJ1255"/>
    <property type="match status" value="1"/>
</dbReference>
<feature type="domain" description="Glycosyl transferase family 28 C-terminal" evidence="2">
    <location>
        <begin position="199"/>
        <end position="341"/>
    </location>
</feature>
<evidence type="ECO:0000259" key="2">
    <source>
        <dbReference type="Pfam" id="PF04101"/>
    </source>
</evidence>
<dbReference type="EMBL" id="JAGGMV010000003">
    <property type="protein sequence ID" value="MBP2201668.1"/>
    <property type="molecule type" value="Genomic_DNA"/>
</dbReference>
<dbReference type="SUPFAM" id="SSF53756">
    <property type="entry name" value="UDP-Glycosyltransferase/glycogen phosphorylase"/>
    <property type="match status" value="1"/>
</dbReference>
<evidence type="ECO:0000256" key="1">
    <source>
        <dbReference type="ARBA" id="ARBA00006962"/>
    </source>
</evidence>
<proteinExistence type="inferred from homology"/>
<dbReference type="RefSeq" id="WP_209591154.1">
    <property type="nucleotide sequence ID" value="NZ_JAGGMU010000003.1"/>
</dbReference>
<evidence type="ECO:0000313" key="4">
    <source>
        <dbReference type="Proteomes" id="UP000740329"/>
    </source>
</evidence>
<dbReference type="OrthoDB" id="46222at2157"/>
<dbReference type="Gene3D" id="3.40.50.2000">
    <property type="entry name" value="Glycogen Phosphorylase B"/>
    <property type="match status" value="2"/>
</dbReference>
<comment type="caution">
    <text evidence="3">The sequence shown here is derived from an EMBL/GenBank/DDBJ whole genome shotgun (WGS) entry which is preliminary data.</text>
</comment>
<dbReference type="PANTHER" id="PTHR21015">
    <property type="entry name" value="UDP-N-ACETYLGLUCOSAMINE--N-ACETYLMURAMYL-(PENTAPEPTIDE) PYROPHOSPHORYL-UNDECAPRENOL N-ACETYLGLUCOSAMINE TRANSFERASE 1"/>
    <property type="match status" value="1"/>
</dbReference>
<dbReference type="InterPro" id="IPR005262">
    <property type="entry name" value="MJ1255-like"/>
</dbReference>
<dbReference type="Proteomes" id="UP000740329">
    <property type="component" value="Unassembled WGS sequence"/>
</dbReference>
<dbReference type="GO" id="GO:0016758">
    <property type="term" value="F:hexosyltransferase activity"/>
    <property type="evidence" value="ECO:0007669"/>
    <property type="project" value="InterPro"/>
</dbReference>
<dbReference type="AlphaFoldDB" id="A0A8J7UTH2"/>
<dbReference type="InterPro" id="IPR007235">
    <property type="entry name" value="Glyco_trans_28_C"/>
</dbReference>
<dbReference type="Pfam" id="PF04101">
    <property type="entry name" value="Glyco_tran_28_C"/>
    <property type="match status" value="1"/>
</dbReference>
<organism evidence="3 4">
    <name type="scientific">Methanococcus voltae</name>
    <dbReference type="NCBI Taxonomy" id="2188"/>
    <lineage>
        <taxon>Archaea</taxon>
        <taxon>Methanobacteriati</taxon>
        <taxon>Methanobacteriota</taxon>
        <taxon>Methanomada group</taxon>
        <taxon>Methanococci</taxon>
        <taxon>Methanococcales</taxon>
        <taxon>Methanococcaceae</taxon>
        <taxon>Methanococcus</taxon>
    </lineage>
</organism>
<reference evidence="3" key="1">
    <citation type="submission" date="2021-03" db="EMBL/GenBank/DDBJ databases">
        <title>Genomic Encyclopedia of Type Strains, Phase IV (KMG-V): Genome sequencing to study the core and pangenomes of soil and plant-associated prokaryotes.</title>
        <authorList>
            <person name="Whitman W."/>
        </authorList>
    </citation>
    <scope>NUCLEOTIDE SEQUENCE</scope>
    <source>
        <strain evidence="3">C4</strain>
    </source>
</reference>
<dbReference type="CDD" id="cd03785">
    <property type="entry name" value="GT28_MurG"/>
    <property type="match status" value="1"/>
</dbReference>
<accession>A0A8J7UTH2</accession>
<sequence>MKVLISVCGEGFGHTTRCIALGKALSRKHDVKFVAYGKSKDFIELSGYRVLETYPEIKLSGKNGKFDITKSMFNTQYHPAKAVKRELQIIKDYDPDLVISDCKYSTILASKISKKPYYIITNQNATKTQKKEKYIVYPVMKVLNAVNKSAEKLIIPDLPLPYTICEYNLKMIDNLRFSGPLIRYDVPTDESEYAEDYILSVIGGFEYRLRILELINKISKKTGLKVKLVCGSEEVAKKLEKEKGENVEIIPVSTEMDKLIKKCSMVVCHGGHSTLMEAVSFGKPIITIPDLDHPEQENNALKIQNLKCGIALNYKILEKELEPSIMKIMNDKTYSKNAKKLRKIALNYDGKEKLIEEFENSILQ</sequence>
<protein>
    <submittedName>
        <fullName evidence="3">Uncharacterized protein (TIGR00661 family)</fullName>
    </submittedName>
</protein>
<comment type="similarity">
    <text evidence="1">Belongs to the glycosyltransferase 28 family.</text>
</comment>
<dbReference type="PANTHER" id="PTHR21015:SF22">
    <property type="entry name" value="GLYCOSYLTRANSFERASE"/>
    <property type="match status" value="1"/>
</dbReference>
<name>A0A8J7UTH2_METVO</name>
<gene>
    <name evidence="3" type="ORF">J3E07_001093</name>
</gene>